<evidence type="ECO:0000259" key="1">
    <source>
        <dbReference type="PROSITE" id="PS50883"/>
    </source>
</evidence>
<dbReference type="RefSeq" id="WP_024727146.1">
    <property type="nucleotide sequence ID" value="NZ_BAABXW010000001.1"/>
</dbReference>
<evidence type="ECO:0000313" key="3">
    <source>
        <dbReference type="Proteomes" id="UP001565219"/>
    </source>
</evidence>
<name>A0ABV4DMY3_9FIRM</name>
<reference evidence="2 3" key="1">
    <citation type="submission" date="2024-03" db="EMBL/GenBank/DDBJ databases">
        <title>Mouse gut bacterial collection (mGBC) of GemPharmatech.</title>
        <authorList>
            <person name="He Y."/>
            <person name="Dong L."/>
            <person name="Wu D."/>
            <person name="Gao X."/>
            <person name="Lin Z."/>
        </authorList>
    </citation>
    <scope>NUCLEOTIDE SEQUENCE [LARGE SCALE GENOMIC DNA]</scope>
    <source>
        <strain evidence="2 3">32-10</strain>
    </source>
</reference>
<feature type="domain" description="EAL" evidence="1">
    <location>
        <begin position="22"/>
        <end position="91"/>
    </location>
</feature>
<proteinExistence type="predicted"/>
<accession>A0ABV4DMY3</accession>
<dbReference type="SUPFAM" id="SSF141868">
    <property type="entry name" value="EAL domain-like"/>
    <property type="match status" value="1"/>
</dbReference>
<dbReference type="InterPro" id="IPR035919">
    <property type="entry name" value="EAL_sf"/>
</dbReference>
<dbReference type="EMBL" id="JBCLTR010000020">
    <property type="protein sequence ID" value="MEY8634486.1"/>
    <property type="molecule type" value="Genomic_DNA"/>
</dbReference>
<organism evidence="2 3">
    <name type="scientific">Anaerostipes hominis</name>
    <name type="common">ex Lee et al. 2021</name>
    <dbReference type="NCBI Taxonomy" id="2025494"/>
    <lineage>
        <taxon>Bacteria</taxon>
        <taxon>Bacillati</taxon>
        <taxon>Bacillota</taxon>
        <taxon>Clostridia</taxon>
        <taxon>Lachnospirales</taxon>
        <taxon>Lachnospiraceae</taxon>
        <taxon>Anaerostipes</taxon>
    </lineage>
</organism>
<dbReference type="PROSITE" id="PS50883">
    <property type="entry name" value="EAL"/>
    <property type="match status" value="1"/>
</dbReference>
<evidence type="ECO:0000313" key="2">
    <source>
        <dbReference type="EMBL" id="MEY8634486.1"/>
    </source>
</evidence>
<comment type="caution">
    <text evidence="2">The sequence shown here is derived from an EMBL/GenBank/DDBJ whole genome shotgun (WGS) entry which is preliminary data.</text>
</comment>
<keyword evidence="3" id="KW-1185">Reference proteome</keyword>
<dbReference type="InterPro" id="IPR001633">
    <property type="entry name" value="EAL_dom"/>
</dbReference>
<gene>
    <name evidence="2" type="ORF">AALG99_13355</name>
</gene>
<protein>
    <recommendedName>
        <fullName evidence="1">EAL domain-containing protein</fullName>
    </recommendedName>
</protein>
<dbReference type="Proteomes" id="UP001565219">
    <property type="component" value="Unassembled WGS sequence"/>
</dbReference>
<sequence length="91" mass="10078">MKKIAGENGAFHIDGQAFYDAIVSSTEDYIYIIDMTTDMALISDNMLQDFELREESYPGLLRWSCPDTEAAGPAQFIPLLENSGLIIEAGK</sequence>